<dbReference type="InterPro" id="IPR001509">
    <property type="entry name" value="Epimerase_deHydtase"/>
</dbReference>
<dbReference type="RefSeq" id="WP_078684099.1">
    <property type="nucleotide sequence ID" value="NZ_FUYA01000002.1"/>
</dbReference>
<sequence>MDILILGGDGYLGWPTAMYLSARGHNVTVADNYFRRNACTTLDVGMLYPVPTLIERAKIWHQHTGNEIKVALGDLSDPEFMRSFFNGRVKYAWTATEKPSTAQPDTVLHYAEQPSAPYSLIDYKHANFTLQNNLLVTNNLLFALKDYSPETHVVHIGTMGEYGTPNIDIEEGWLEIEHKGRKGRFLYPRQASSLYHTSKIMDTDLMWFAVRMWGLSITDLMQGPVYGVETPESEIDHRLRSLFNYDEIFGTVINRFVVQGVTGYPLTIYGQGGQTRGYLNINDTLQCVEKSVLTPAGQGELRIFNQIMETFSVSELAELTQRIGQARGHKVEIQHIENPRKEAEEHYYNPTYSGLVEIGVEPHYLTDNVMNSMFALVETYKENIRKDVIFRGIRW</sequence>
<dbReference type="Pfam" id="PF01370">
    <property type="entry name" value="Epimerase"/>
    <property type="match status" value="1"/>
</dbReference>
<dbReference type="Gene3D" id="3.90.25.10">
    <property type="entry name" value="UDP-galactose 4-epimerase, domain 1"/>
    <property type="match status" value="1"/>
</dbReference>
<name>A0A1T4VQP1_9BACT</name>
<evidence type="ECO:0000313" key="4">
    <source>
        <dbReference type="Proteomes" id="UP000189733"/>
    </source>
</evidence>
<dbReference type="STRING" id="1121442.SAMN02745702_00789"/>
<proteinExistence type="inferred from homology"/>
<dbReference type="Proteomes" id="UP000189733">
    <property type="component" value="Unassembled WGS sequence"/>
</dbReference>
<organism evidence="3 4">
    <name type="scientific">Desulfobaculum bizertense DSM 18034</name>
    <dbReference type="NCBI Taxonomy" id="1121442"/>
    <lineage>
        <taxon>Bacteria</taxon>
        <taxon>Pseudomonadati</taxon>
        <taxon>Thermodesulfobacteriota</taxon>
        <taxon>Desulfovibrionia</taxon>
        <taxon>Desulfovibrionales</taxon>
        <taxon>Desulfovibrionaceae</taxon>
        <taxon>Desulfobaculum</taxon>
    </lineage>
</organism>
<dbReference type="EMBL" id="FUYA01000002">
    <property type="protein sequence ID" value="SKA67239.1"/>
    <property type="molecule type" value="Genomic_DNA"/>
</dbReference>
<dbReference type="SUPFAM" id="SSF51735">
    <property type="entry name" value="NAD(P)-binding Rossmann-fold domains"/>
    <property type="match status" value="1"/>
</dbReference>
<keyword evidence="4" id="KW-1185">Reference proteome</keyword>
<feature type="domain" description="NAD-dependent epimerase/dehydratase" evidence="2">
    <location>
        <begin position="3"/>
        <end position="294"/>
    </location>
</feature>
<reference evidence="3 4" key="1">
    <citation type="submission" date="2017-02" db="EMBL/GenBank/DDBJ databases">
        <authorList>
            <person name="Peterson S.W."/>
        </authorList>
    </citation>
    <scope>NUCLEOTIDE SEQUENCE [LARGE SCALE GENOMIC DNA]</scope>
    <source>
        <strain evidence="3 4">DSM 18034</strain>
    </source>
</reference>
<evidence type="ECO:0000256" key="1">
    <source>
        <dbReference type="ARBA" id="ARBA00007637"/>
    </source>
</evidence>
<dbReference type="InterPro" id="IPR036291">
    <property type="entry name" value="NAD(P)-bd_dom_sf"/>
</dbReference>
<evidence type="ECO:0000259" key="2">
    <source>
        <dbReference type="Pfam" id="PF01370"/>
    </source>
</evidence>
<accession>A0A1T4VQP1</accession>
<dbReference type="PANTHER" id="PTHR43000">
    <property type="entry name" value="DTDP-D-GLUCOSE 4,6-DEHYDRATASE-RELATED"/>
    <property type="match status" value="1"/>
</dbReference>
<comment type="similarity">
    <text evidence="1">Belongs to the NAD(P)-dependent epimerase/dehydratase family.</text>
</comment>
<protein>
    <submittedName>
        <fullName evidence="3">UDP-sulfoquinovose synthase</fullName>
    </submittedName>
</protein>
<gene>
    <name evidence="3" type="ORF">SAMN02745702_00789</name>
</gene>
<dbReference type="OrthoDB" id="9771073at2"/>
<dbReference type="Gene3D" id="3.40.50.720">
    <property type="entry name" value="NAD(P)-binding Rossmann-like Domain"/>
    <property type="match status" value="1"/>
</dbReference>
<dbReference type="AlphaFoldDB" id="A0A1T4VQP1"/>
<evidence type="ECO:0000313" key="3">
    <source>
        <dbReference type="EMBL" id="SKA67239.1"/>
    </source>
</evidence>